<dbReference type="CDD" id="cd00833">
    <property type="entry name" value="PKS"/>
    <property type="match status" value="2"/>
</dbReference>
<dbReference type="SMART" id="SM00823">
    <property type="entry name" value="PKS_PP"/>
    <property type="match status" value="1"/>
</dbReference>
<proteinExistence type="predicted"/>
<dbReference type="Gene3D" id="3.30.70.3290">
    <property type="match status" value="3"/>
</dbReference>
<name>A0AA92EAT7_RALSL</name>
<dbReference type="InterPro" id="IPR014030">
    <property type="entry name" value="Ketoacyl_synth_N"/>
</dbReference>
<feature type="domain" description="Ketosynthase family 3 (KS3)" evidence="6">
    <location>
        <begin position="869"/>
        <end position="1295"/>
    </location>
</feature>
<dbReference type="InterPro" id="IPR016039">
    <property type="entry name" value="Thiolase-like"/>
</dbReference>
<dbReference type="InterPro" id="IPR036736">
    <property type="entry name" value="ACP-like_sf"/>
</dbReference>
<dbReference type="PROSITE" id="PS00606">
    <property type="entry name" value="KS3_1"/>
    <property type="match status" value="2"/>
</dbReference>
<dbReference type="SUPFAM" id="SSF47336">
    <property type="entry name" value="ACP-like"/>
    <property type="match status" value="1"/>
</dbReference>
<dbReference type="PANTHER" id="PTHR43775:SF37">
    <property type="entry name" value="SI:DKEY-61P9.11"/>
    <property type="match status" value="1"/>
</dbReference>
<dbReference type="FunFam" id="3.40.47.10:FF:000019">
    <property type="entry name" value="Polyketide synthase type I"/>
    <property type="match status" value="2"/>
</dbReference>
<gene>
    <name evidence="7" type="ORF">E7Z57_04475</name>
</gene>
<dbReference type="GO" id="GO:0004315">
    <property type="term" value="F:3-oxoacyl-[acyl-carrier-protein] synthase activity"/>
    <property type="evidence" value="ECO:0007669"/>
    <property type="project" value="InterPro"/>
</dbReference>
<sequence>MSGGMDIAIVGMSCRLPAAGSVASFWRLLLDGQSAIREVPASRWNLEHLYDADPAAPGKVSTRWGGFLDDVEQFDPEFFMMSPEEAMSVDPQQRLILELGWEALENAHIDPRRLRRSETGVYVGISHNDYERLTCSDRTRIGKYHGTGAYQAMAANRLSYFLDVTGPSMTLDTACSSGLVALHTACQHLASGEAPMALVGAVTLHLTPEETMGLTKGRLLSPTGQCRAFDEKANGYVRSEGGVVIVLKPLQAAVADGARVLAVIKGTAVNHNGRSNGLSAPNGPALKAVMERALAAARLQPRDVSFVETHGTGTPLGDQLELKALQAVYGAVDTADPCWLGCLKTNLGHLETTSGLAGLAKAVEVVRTGQVPENLHFTRTAAHLDISSTRLNFPLRTETIARDVRRAAVTSYGFGGANAHAIVENFVPPPAPESQADGPFLLCLSAQREEARLPLLRRYAAFLATTESPMADVAFSAAAGRATFDHRFAIVAADTADAAAQVNAALADGSGWSTAARRPAVVFVLRASGVVPASAWWLRQPVYRTAHARCMALSAASGASDPQGAAFAHLYALTEVWLSWGVRPTALHGDGVGRLVAAVASGVMTLEAAWALRATGPGEVAEPLAPLRVPIVDAALSPVPPKQLSAYLAAWAGPAARAPAHMPTGVLLDVAATGAPDADGLPVTALKAAFEAGCTIDWRTVYAQEPVSLADLPNTPFVKRRCWVDSVQALPTPATPASLAEQIAAVAPAAVRDDRQHFPVPRPPSVDAAGLRRWLVDQLARHLGQPGEMLDTASTFHDLGVDSALAVQLAADAAAMLSIEVDVTALWNYTHVDALATHLASLAAGPSGRHPDVAPTATIAGADPAAPTAEPIAVVGCAMRFPGEVETLDDFERLLFAGQVTASTVPADRWDAALHFSENKRLPGKTYATRASFLTDVDRFDPVFFGISPARAADIDPQQRLLLETVWRALEDAGIPPSSLAGSRTGVYVGLSSDDYSHASVNSGDLARITAHNALGNARSIAAGRIAYLLDLAGPCMQIDTACSSSLVAVHSARSALLSGEIDLAIVAGANLILSPNASIACSKLRALSPDGTCKPFDANADGYGRGEGVAVIVLRRESVALASGDRIQGLVAGSAVNHDGRSNGLTAPNGVRQEAVIVEALRAAQVTADRVAYVEAHGTGTPLGDPIEIGALGRVYAARGSRAQPLLVGSVKGNLGHLEAAAGLAGLLKLLVIARRRAIPPTVNFKTPSPHIPWGSYDLAIPSEAVTVDAQRPAWMAVSSFGMSGTNCHVIVRAAEAPAPTCAEDADLPLLLLSARSAPALRTLLQRHRELIARGTVPLADICRSSRTGRDHHEHRVGLLATTAEQVTHDIDRVLGGEVPTARASGTPSPCLVLDGTSVLVPEAAAVCSHLSEAFGRALAQAVQHGASMAFAHQFAWATMWLDWGVTPRSIAVGGSGREVEAVLAGSVPLADALHRPVRPETSAAQRTAPWRVVAINGVSSSTREDVTAQVDAALRDITGGAPVVLLSLAQSPEEARASAAGIAREVARLFGALYMAGAALPWARLPGGRGPKVPLPGHPFDRATYWHPRATVA</sequence>
<evidence type="ECO:0000256" key="2">
    <source>
        <dbReference type="ARBA" id="ARBA00022553"/>
    </source>
</evidence>
<dbReference type="SMART" id="SM00825">
    <property type="entry name" value="PKS_KS"/>
    <property type="match status" value="2"/>
</dbReference>
<dbReference type="Gene3D" id="3.40.47.10">
    <property type="match status" value="2"/>
</dbReference>
<evidence type="ECO:0008006" key="9">
    <source>
        <dbReference type="Google" id="ProtNLM"/>
    </source>
</evidence>
<dbReference type="PANTHER" id="PTHR43775">
    <property type="entry name" value="FATTY ACID SYNTHASE"/>
    <property type="match status" value="1"/>
</dbReference>
<dbReference type="GO" id="GO:0006633">
    <property type="term" value="P:fatty acid biosynthetic process"/>
    <property type="evidence" value="ECO:0007669"/>
    <property type="project" value="InterPro"/>
</dbReference>
<dbReference type="InterPro" id="IPR020841">
    <property type="entry name" value="PKS_Beta-ketoAc_synthase_dom"/>
</dbReference>
<dbReference type="InterPro" id="IPR014031">
    <property type="entry name" value="Ketoacyl_synth_C"/>
</dbReference>
<dbReference type="InterPro" id="IPR001227">
    <property type="entry name" value="Ac_transferase_dom_sf"/>
</dbReference>
<evidence type="ECO:0000313" key="8">
    <source>
        <dbReference type="Proteomes" id="UP000310553"/>
    </source>
</evidence>
<dbReference type="Pfam" id="PF16197">
    <property type="entry name" value="KAsynt_C_assoc"/>
    <property type="match status" value="1"/>
</dbReference>
<evidence type="ECO:0000313" key="7">
    <source>
        <dbReference type="EMBL" id="QCX48415.1"/>
    </source>
</evidence>
<dbReference type="GO" id="GO:0071770">
    <property type="term" value="P:DIM/DIP cell wall layer assembly"/>
    <property type="evidence" value="ECO:0007669"/>
    <property type="project" value="TreeGrafter"/>
</dbReference>
<dbReference type="Pfam" id="PF00109">
    <property type="entry name" value="ketoacyl-synt"/>
    <property type="match status" value="2"/>
</dbReference>
<dbReference type="Pfam" id="PF02801">
    <property type="entry name" value="Ketoacyl-synt_C"/>
    <property type="match status" value="2"/>
</dbReference>
<dbReference type="EMBL" id="CP039339">
    <property type="protein sequence ID" value="QCX48415.1"/>
    <property type="molecule type" value="Genomic_DNA"/>
</dbReference>
<evidence type="ECO:0000256" key="1">
    <source>
        <dbReference type="ARBA" id="ARBA00022450"/>
    </source>
</evidence>
<evidence type="ECO:0000256" key="4">
    <source>
        <dbReference type="ARBA" id="ARBA00054155"/>
    </source>
</evidence>
<keyword evidence="2" id="KW-0597">Phosphoprotein</keyword>
<dbReference type="InterPro" id="IPR020806">
    <property type="entry name" value="PKS_PP-bd"/>
</dbReference>
<dbReference type="InterPro" id="IPR016035">
    <property type="entry name" value="Acyl_Trfase/lysoPLipase"/>
</dbReference>
<dbReference type="InterPro" id="IPR018201">
    <property type="entry name" value="Ketoacyl_synth_AS"/>
</dbReference>
<dbReference type="InterPro" id="IPR032821">
    <property type="entry name" value="PKS_assoc"/>
</dbReference>
<organism evidence="7 8">
    <name type="scientific">Ralstonia solanacearum</name>
    <name type="common">Pseudomonas solanacearum</name>
    <dbReference type="NCBI Taxonomy" id="305"/>
    <lineage>
        <taxon>Bacteria</taxon>
        <taxon>Pseudomonadati</taxon>
        <taxon>Pseudomonadota</taxon>
        <taxon>Betaproteobacteria</taxon>
        <taxon>Burkholderiales</taxon>
        <taxon>Burkholderiaceae</taxon>
        <taxon>Ralstonia</taxon>
        <taxon>Ralstonia solanacearum species complex</taxon>
    </lineage>
</organism>
<protein>
    <recommendedName>
        <fullName evidence="9">Polyketide synthase</fullName>
    </recommendedName>
</protein>
<dbReference type="Gene3D" id="1.10.1200.10">
    <property type="entry name" value="ACP-like"/>
    <property type="match status" value="1"/>
</dbReference>
<evidence type="ECO:0000259" key="5">
    <source>
        <dbReference type="PROSITE" id="PS50075"/>
    </source>
</evidence>
<keyword evidence="1" id="KW-0596">Phosphopantetheine</keyword>
<comment type="function">
    <text evidence="4">Involved in production of the polyketide antibiotic thailandamide.</text>
</comment>
<dbReference type="PROSITE" id="PS52004">
    <property type="entry name" value="KS3_2"/>
    <property type="match status" value="2"/>
</dbReference>
<reference evidence="7 8" key="1">
    <citation type="submission" date="2019-04" db="EMBL/GenBank/DDBJ databases">
        <title>Complete Genome of UW386 and Higher Quality Genome of UW700.</title>
        <authorList>
            <person name="Jacobs J."/>
            <person name="Perez A."/>
            <person name="Steidl O."/>
            <person name="Allen C."/>
        </authorList>
    </citation>
    <scope>NUCLEOTIDE SEQUENCE [LARGE SCALE GENOMIC DNA]</scope>
    <source>
        <strain evidence="7 8">UW386</strain>
    </source>
</reference>
<dbReference type="Proteomes" id="UP000310553">
    <property type="component" value="Chromosome"/>
</dbReference>
<feature type="domain" description="Ketosynthase family 3 (KS3)" evidence="6">
    <location>
        <begin position="4"/>
        <end position="425"/>
    </location>
</feature>
<evidence type="ECO:0000256" key="3">
    <source>
        <dbReference type="ARBA" id="ARBA00022679"/>
    </source>
</evidence>
<dbReference type="Pfam" id="PF22621">
    <property type="entry name" value="CurL-like_PKS_C"/>
    <property type="match status" value="1"/>
</dbReference>
<dbReference type="SUPFAM" id="SSF53901">
    <property type="entry name" value="Thiolase-like"/>
    <property type="match status" value="2"/>
</dbReference>
<dbReference type="InterPro" id="IPR050091">
    <property type="entry name" value="PKS_NRPS_Biosynth_Enz"/>
</dbReference>
<dbReference type="SUPFAM" id="SSF52151">
    <property type="entry name" value="FabD/lysophospholipase-like"/>
    <property type="match status" value="1"/>
</dbReference>
<dbReference type="PROSITE" id="PS50075">
    <property type="entry name" value="CARRIER"/>
    <property type="match status" value="1"/>
</dbReference>
<keyword evidence="3" id="KW-0808">Transferase</keyword>
<dbReference type="Pfam" id="PF00550">
    <property type="entry name" value="PP-binding"/>
    <property type="match status" value="1"/>
</dbReference>
<accession>A0AA92EAT7</accession>
<dbReference type="GO" id="GO:0005737">
    <property type="term" value="C:cytoplasm"/>
    <property type="evidence" value="ECO:0007669"/>
    <property type="project" value="TreeGrafter"/>
</dbReference>
<feature type="domain" description="Carrier" evidence="5">
    <location>
        <begin position="766"/>
        <end position="843"/>
    </location>
</feature>
<dbReference type="InterPro" id="IPR009081">
    <property type="entry name" value="PP-bd_ACP"/>
</dbReference>
<dbReference type="GO" id="GO:0031177">
    <property type="term" value="F:phosphopantetheine binding"/>
    <property type="evidence" value="ECO:0007669"/>
    <property type="project" value="InterPro"/>
</dbReference>
<dbReference type="GO" id="GO:0005886">
    <property type="term" value="C:plasma membrane"/>
    <property type="evidence" value="ECO:0007669"/>
    <property type="project" value="TreeGrafter"/>
</dbReference>
<dbReference type="GO" id="GO:0004312">
    <property type="term" value="F:fatty acid synthase activity"/>
    <property type="evidence" value="ECO:0007669"/>
    <property type="project" value="TreeGrafter"/>
</dbReference>
<dbReference type="SMART" id="SM01294">
    <property type="entry name" value="PKS_PP_betabranch"/>
    <property type="match status" value="1"/>
</dbReference>
<evidence type="ECO:0000259" key="6">
    <source>
        <dbReference type="PROSITE" id="PS52004"/>
    </source>
</evidence>
<dbReference type="Gene3D" id="3.40.366.10">
    <property type="entry name" value="Malonyl-Coenzyme A Acyl Carrier Protein, domain 2"/>
    <property type="match status" value="1"/>
</dbReference>